<reference evidence="7 8" key="1">
    <citation type="journal article" date="2019" name="Int. J. Syst. Evol. Microbiol.">
        <title>The Global Catalogue of Microorganisms (GCM) 10K type strain sequencing project: providing services to taxonomists for standard genome sequencing and annotation.</title>
        <authorList>
            <consortium name="The Broad Institute Genomics Platform"/>
            <consortium name="The Broad Institute Genome Sequencing Center for Infectious Disease"/>
            <person name="Wu L."/>
            <person name="Ma J."/>
        </authorList>
    </citation>
    <scope>NUCLEOTIDE SEQUENCE [LARGE SCALE GENOMIC DNA]</scope>
    <source>
        <strain evidence="7 8">JCM 10671</strain>
    </source>
</reference>
<dbReference type="PIRSF" id="PIRSF001217">
    <property type="entry name" value="Protease_4_SppA"/>
    <property type="match status" value="1"/>
</dbReference>
<comment type="similarity">
    <text evidence="1">Belongs to the peptidase S49 family.</text>
</comment>
<protein>
    <submittedName>
        <fullName evidence="7">Signal peptide peptidase SppA</fullName>
    </submittedName>
</protein>
<feature type="region of interest" description="Disordered" evidence="5">
    <location>
        <begin position="489"/>
        <end position="510"/>
    </location>
</feature>
<evidence type="ECO:0000256" key="2">
    <source>
        <dbReference type="ARBA" id="ARBA00022670"/>
    </source>
</evidence>
<dbReference type="InterPro" id="IPR047217">
    <property type="entry name" value="S49_SppA_67K_type_N"/>
</dbReference>
<dbReference type="RefSeq" id="WP_344607809.1">
    <property type="nucleotide sequence ID" value="NZ_BAAAHE010000040.1"/>
</dbReference>
<evidence type="ECO:0000256" key="1">
    <source>
        <dbReference type="ARBA" id="ARBA00008683"/>
    </source>
</evidence>
<organism evidence="7 8">
    <name type="scientific">Sporichthya brevicatena</name>
    <dbReference type="NCBI Taxonomy" id="171442"/>
    <lineage>
        <taxon>Bacteria</taxon>
        <taxon>Bacillati</taxon>
        <taxon>Actinomycetota</taxon>
        <taxon>Actinomycetes</taxon>
        <taxon>Sporichthyales</taxon>
        <taxon>Sporichthyaceae</taxon>
        <taxon>Sporichthya</taxon>
    </lineage>
</organism>
<dbReference type="PANTHER" id="PTHR33209">
    <property type="entry name" value="PROTEASE 4"/>
    <property type="match status" value="1"/>
</dbReference>
<keyword evidence="4" id="KW-0720">Serine protease</keyword>
<dbReference type="InterPro" id="IPR029045">
    <property type="entry name" value="ClpP/crotonase-like_dom_sf"/>
</dbReference>
<keyword evidence="2" id="KW-0645">Protease</keyword>
<accession>A0ABN1H735</accession>
<feature type="domain" description="Peptidase S49" evidence="6">
    <location>
        <begin position="85"/>
        <end position="235"/>
    </location>
</feature>
<feature type="domain" description="Peptidase S49" evidence="6">
    <location>
        <begin position="337"/>
        <end position="487"/>
    </location>
</feature>
<dbReference type="CDD" id="cd07018">
    <property type="entry name" value="S49_SppA_67K_type"/>
    <property type="match status" value="1"/>
</dbReference>
<gene>
    <name evidence="7" type="primary">sppA</name>
    <name evidence="7" type="ORF">GCM10009547_38730</name>
</gene>
<dbReference type="Pfam" id="PF01343">
    <property type="entry name" value="Peptidase_S49"/>
    <property type="match status" value="2"/>
</dbReference>
<dbReference type="SUPFAM" id="SSF52096">
    <property type="entry name" value="ClpP/crotonase"/>
    <property type="match status" value="2"/>
</dbReference>
<dbReference type="CDD" id="cd07023">
    <property type="entry name" value="S49_Sppa_N_C"/>
    <property type="match status" value="1"/>
</dbReference>
<name>A0ABN1H735_9ACTN</name>
<dbReference type="Gene3D" id="3.90.226.10">
    <property type="entry name" value="2-enoyl-CoA Hydratase, Chain A, domain 1"/>
    <property type="match status" value="3"/>
</dbReference>
<evidence type="ECO:0000313" key="7">
    <source>
        <dbReference type="EMBL" id="GAA0631109.1"/>
    </source>
</evidence>
<dbReference type="EMBL" id="BAAAHE010000040">
    <property type="protein sequence ID" value="GAA0631109.1"/>
    <property type="molecule type" value="Genomic_DNA"/>
</dbReference>
<dbReference type="InterPro" id="IPR002142">
    <property type="entry name" value="Peptidase_S49"/>
</dbReference>
<sequence length="561" mass="58601">MSLPGRRPSFLLELDLDVPLVDPPPQAPLAKALGRGQPALRTVLADLHRAAKDPRVAGLIVRTGGTSHPLAHAQELRDALTEFGASGRPTVAWAETFGEFGRGTSGYLIATGCSEIWLQPTGEVGVTGMAAEALFLRELFDRLGLRAEVGARREYKNAPNLVTERGYTEPHREAMTRLVTSSLGTVLEELAERRGLDADDLRTLVDRAPIAAEDALAAGLVDHLGYRDEAYAALTARLPGAQLRFLHRLTETPAARLRTATARDRRHVAVVDVVGTIRSGRSGRNLFGAAAGADTVNAALRAAARDEHVGAVVLRVDSPGGSYIASDAIWRTSQGLRAAGKPLVVSMGAVAASGGYYVAIGADRILAQPTTVTGSIGVFGGKLVVGDVLTRHGIDHDAVAVGARARMSSPRVGFDADQLAALEAWLDRVYADFKAKVAAARGLSAEEIEVAARGRVWTGADARERGLVDAFGGLPEAVAQARALAGLSPDAPARPLPVPSPLNRFARPRSSEDPRAAAALGPVSFATSVAAAGWGSWAELATALGLPAAGPLTLDVGALRG</sequence>
<dbReference type="Proteomes" id="UP001500957">
    <property type="component" value="Unassembled WGS sequence"/>
</dbReference>
<evidence type="ECO:0000313" key="8">
    <source>
        <dbReference type="Proteomes" id="UP001500957"/>
    </source>
</evidence>
<dbReference type="PANTHER" id="PTHR33209:SF1">
    <property type="entry name" value="PEPTIDASE S49 DOMAIN-CONTAINING PROTEIN"/>
    <property type="match status" value="1"/>
</dbReference>
<comment type="caution">
    <text evidence="7">The sequence shown here is derived from an EMBL/GenBank/DDBJ whole genome shotgun (WGS) entry which is preliminary data.</text>
</comment>
<dbReference type="InterPro" id="IPR004634">
    <property type="entry name" value="Pept_S49_pIV"/>
</dbReference>
<proteinExistence type="inferred from homology"/>
<keyword evidence="8" id="KW-1185">Reference proteome</keyword>
<evidence type="ECO:0000256" key="5">
    <source>
        <dbReference type="SAM" id="MobiDB-lite"/>
    </source>
</evidence>
<evidence type="ECO:0000256" key="4">
    <source>
        <dbReference type="ARBA" id="ARBA00022825"/>
    </source>
</evidence>
<dbReference type="InterPro" id="IPR047272">
    <property type="entry name" value="S49_SppA_C"/>
</dbReference>
<evidence type="ECO:0000256" key="3">
    <source>
        <dbReference type="ARBA" id="ARBA00022801"/>
    </source>
</evidence>
<keyword evidence="3" id="KW-0378">Hydrolase</keyword>
<evidence type="ECO:0000259" key="6">
    <source>
        <dbReference type="Pfam" id="PF01343"/>
    </source>
</evidence>